<proteinExistence type="predicted"/>
<dbReference type="AlphaFoldDB" id="A0A1R2ASP1"/>
<feature type="region of interest" description="Disordered" evidence="1">
    <location>
        <begin position="162"/>
        <end position="212"/>
    </location>
</feature>
<sequence length="224" mass="25814">METKKHISNISFECFPSEKVSVFKCPSPPSYLKAKKKESSRNTKENISAQISVKHLNPSPTAKKQNKFKEVSRQVYLSMIQPFKNKVNPNFRRQRFRSLAYDFPFRPEQISLITILPKDTSENFSKSAHSTFRANSQQKSNRNKKFSNMLFAEGSKLELKRAPSKKLNNISNPSSNRISSKNPSETSRDDLRNHLEKLKGSLESPDEESPEKYCVNVLKPRFNI</sequence>
<protein>
    <submittedName>
        <fullName evidence="2">Uncharacterized protein</fullName>
    </submittedName>
</protein>
<comment type="caution">
    <text evidence="2">The sequence shown here is derived from an EMBL/GenBank/DDBJ whole genome shotgun (WGS) entry which is preliminary data.</text>
</comment>
<evidence type="ECO:0000313" key="3">
    <source>
        <dbReference type="Proteomes" id="UP000187209"/>
    </source>
</evidence>
<reference evidence="2 3" key="1">
    <citation type="submission" date="2016-11" db="EMBL/GenBank/DDBJ databases">
        <title>The macronuclear genome of Stentor coeruleus: a giant cell with tiny introns.</title>
        <authorList>
            <person name="Slabodnick M."/>
            <person name="Ruby J.G."/>
            <person name="Reiff S.B."/>
            <person name="Swart E.C."/>
            <person name="Gosai S."/>
            <person name="Prabakaran S."/>
            <person name="Witkowska E."/>
            <person name="Larue G.E."/>
            <person name="Fisher S."/>
            <person name="Freeman R.M."/>
            <person name="Gunawardena J."/>
            <person name="Chu W."/>
            <person name="Stover N.A."/>
            <person name="Gregory B.D."/>
            <person name="Nowacki M."/>
            <person name="Derisi J."/>
            <person name="Roy S.W."/>
            <person name="Marshall W.F."/>
            <person name="Sood P."/>
        </authorList>
    </citation>
    <scope>NUCLEOTIDE SEQUENCE [LARGE SCALE GENOMIC DNA]</scope>
    <source>
        <strain evidence="2">WM001</strain>
    </source>
</reference>
<name>A0A1R2ASP1_9CILI</name>
<gene>
    <name evidence="2" type="ORF">SteCoe_35314</name>
</gene>
<feature type="compositionally biased region" description="Basic and acidic residues" evidence="1">
    <location>
        <begin position="186"/>
        <end position="200"/>
    </location>
</feature>
<keyword evidence="3" id="KW-1185">Reference proteome</keyword>
<dbReference type="EMBL" id="MPUH01001485">
    <property type="protein sequence ID" value="OMJ67502.1"/>
    <property type="molecule type" value="Genomic_DNA"/>
</dbReference>
<organism evidence="2 3">
    <name type="scientific">Stentor coeruleus</name>
    <dbReference type="NCBI Taxonomy" id="5963"/>
    <lineage>
        <taxon>Eukaryota</taxon>
        <taxon>Sar</taxon>
        <taxon>Alveolata</taxon>
        <taxon>Ciliophora</taxon>
        <taxon>Postciliodesmatophora</taxon>
        <taxon>Heterotrichea</taxon>
        <taxon>Heterotrichida</taxon>
        <taxon>Stentoridae</taxon>
        <taxon>Stentor</taxon>
    </lineage>
</organism>
<evidence type="ECO:0000256" key="1">
    <source>
        <dbReference type="SAM" id="MobiDB-lite"/>
    </source>
</evidence>
<evidence type="ECO:0000313" key="2">
    <source>
        <dbReference type="EMBL" id="OMJ67502.1"/>
    </source>
</evidence>
<dbReference type="Proteomes" id="UP000187209">
    <property type="component" value="Unassembled WGS sequence"/>
</dbReference>
<feature type="compositionally biased region" description="Low complexity" evidence="1">
    <location>
        <begin position="168"/>
        <end position="184"/>
    </location>
</feature>
<accession>A0A1R2ASP1</accession>